<keyword evidence="4" id="KW-0433">Leucine-rich repeat</keyword>
<evidence type="ECO:0000313" key="12">
    <source>
        <dbReference type="EMBL" id="TPX65151.1"/>
    </source>
</evidence>
<dbReference type="InterPro" id="IPR001611">
    <property type="entry name" value="Leu-rich_rpt"/>
</dbReference>
<protein>
    <submittedName>
        <fullName evidence="12">Uncharacterized protein</fullName>
    </submittedName>
</protein>
<keyword evidence="3" id="KW-1003">Cell membrane</keyword>
<dbReference type="PANTHER" id="PTHR27004">
    <property type="entry name" value="RECEPTOR-LIKE PROTEIN 12 ISOFORM X1"/>
    <property type="match status" value="1"/>
</dbReference>
<gene>
    <name evidence="12" type="ORF">CcCBS67573_g08217</name>
</gene>
<keyword evidence="8" id="KW-0472">Membrane</keyword>
<evidence type="ECO:0000256" key="6">
    <source>
        <dbReference type="ARBA" id="ARBA00022737"/>
    </source>
</evidence>
<dbReference type="PANTHER" id="PTHR27004:SF404">
    <property type="entry name" value="LEUCINE-RICH RECEPTOR-LIKE KINASE FAMILY PROTEIN"/>
    <property type="match status" value="1"/>
</dbReference>
<dbReference type="InterPro" id="IPR032675">
    <property type="entry name" value="LRR_dom_sf"/>
</dbReference>
<dbReference type="FunFam" id="3.80.10.10:FF:000041">
    <property type="entry name" value="LRR receptor-like serine/threonine-protein kinase ERECTA"/>
    <property type="match status" value="1"/>
</dbReference>
<dbReference type="AlphaFoldDB" id="A0A507EMT8"/>
<dbReference type="GO" id="GO:0005886">
    <property type="term" value="C:plasma membrane"/>
    <property type="evidence" value="ECO:0007669"/>
    <property type="project" value="UniProtKB-SubCell"/>
</dbReference>
<dbReference type="STRING" id="246404.A0A507EMT8"/>
<evidence type="ECO:0000256" key="8">
    <source>
        <dbReference type="ARBA" id="ARBA00023136"/>
    </source>
</evidence>
<keyword evidence="10" id="KW-0325">Glycoprotein</keyword>
<keyword evidence="5" id="KW-0812">Transmembrane</keyword>
<evidence type="ECO:0000256" key="4">
    <source>
        <dbReference type="ARBA" id="ARBA00022614"/>
    </source>
</evidence>
<dbReference type="Pfam" id="PF13855">
    <property type="entry name" value="LRR_8"/>
    <property type="match status" value="1"/>
</dbReference>
<organism evidence="12 13">
    <name type="scientific">Chytriomyces confervae</name>
    <dbReference type="NCBI Taxonomy" id="246404"/>
    <lineage>
        <taxon>Eukaryota</taxon>
        <taxon>Fungi</taxon>
        <taxon>Fungi incertae sedis</taxon>
        <taxon>Chytridiomycota</taxon>
        <taxon>Chytridiomycota incertae sedis</taxon>
        <taxon>Chytridiomycetes</taxon>
        <taxon>Chytridiales</taxon>
        <taxon>Chytriomycetaceae</taxon>
        <taxon>Chytriomyces</taxon>
    </lineage>
</organism>
<comment type="subcellular location">
    <subcellularLocation>
        <location evidence="1">Cell membrane</location>
    </subcellularLocation>
    <subcellularLocation>
        <location evidence="11">Endomembrane system</location>
        <topology evidence="11">Single-pass membrane protein</topology>
    </subcellularLocation>
    <subcellularLocation>
        <location evidence="2">Membrane</location>
        <topology evidence="2">Single-pass type I membrane protein</topology>
    </subcellularLocation>
</comment>
<comment type="caution">
    <text evidence="12">The sequence shown here is derived from an EMBL/GenBank/DDBJ whole genome shotgun (WGS) entry which is preliminary data.</text>
</comment>
<dbReference type="Proteomes" id="UP000320333">
    <property type="component" value="Unassembled WGS sequence"/>
</dbReference>
<proteinExistence type="predicted"/>
<dbReference type="OrthoDB" id="676979at2759"/>
<evidence type="ECO:0000313" key="13">
    <source>
        <dbReference type="Proteomes" id="UP000320333"/>
    </source>
</evidence>
<dbReference type="EMBL" id="QEAP01000507">
    <property type="protein sequence ID" value="TPX65151.1"/>
    <property type="molecule type" value="Genomic_DNA"/>
</dbReference>
<evidence type="ECO:0000256" key="1">
    <source>
        <dbReference type="ARBA" id="ARBA00004236"/>
    </source>
</evidence>
<name>A0A507EMT8_9FUNG</name>
<evidence type="ECO:0000256" key="7">
    <source>
        <dbReference type="ARBA" id="ARBA00022989"/>
    </source>
</evidence>
<evidence type="ECO:0000256" key="5">
    <source>
        <dbReference type="ARBA" id="ARBA00022692"/>
    </source>
</evidence>
<dbReference type="Gene3D" id="3.80.10.10">
    <property type="entry name" value="Ribonuclease Inhibitor"/>
    <property type="match status" value="1"/>
</dbReference>
<evidence type="ECO:0000256" key="9">
    <source>
        <dbReference type="ARBA" id="ARBA00023170"/>
    </source>
</evidence>
<evidence type="ECO:0000256" key="2">
    <source>
        <dbReference type="ARBA" id="ARBA00004479"/>
    </source>
</evidence>
<accession>A0A507EMT8</accession>
<dbReference type="Pfam" id="PF00560">
    <property type="entry name" value="LRR_1"/>
    <property type="match status" value="2"/>
</dbReference>
<evidence type="ECO:0000256" key="11">
    <source>
        <dbReference type="ARBA" id="ARBA00037847"/>
    </source>
</evidence>
<dbReference type="SUPFAM" id="SSF52058">
    <property type="entry name" value="L domain-like"/>
    <property type="match status" value="1"/>
</dbReference>
<keyword evidence="6" id="KW-0677">Repeat</keyword>
<evidence type="ECO:0000256" key="10">
    <source>
        <dbReference type="ARBA" id="ARBA00023180"/>
    </source>
</evidence>
<dbReference type="GO" id="GO:0012505">
    <property type="term" value="C:endomembrane system"/>
    <property type="evidence" value="ECO:0007669"/>
    <property type="project" value="UniProtKB-SubCell"/>
</dbReference>
<keyword evidence="9" id="KW-0675">Receptor</keyword>
<keyword evidence="7" id="KW-1133">Transmembrane helix</keyword>
<reference evidence="12 13" key="1">
    <citation type="journal article" date="2019" name="Sci. Rep.">
        <title>Comparative genomics of chytrid fungi reveal insights into the obligate biotrophic and pathogenic lifestyle of Synchytrium endobioticum.</title>
        <authorList>
            <person name="van de Vossenberg B.T.L.H."/>
            <person name="Warris S."/>
            <person name="Nguyen H.D.T."/>
            <person name="van Gent-Pelzer M.P.E."/>
            <person name="Joly D.L."/>
            <person name="van de Geest H.C."/>
            <person name="Bonants P.J.M."/>
            <person name="Smith D.S."/>
            <person name="Levesque C.A."/>
            <person name="van der Lee T.A.J."/>
        </authorList>
    </citation>
    <scope>NUCLEOTIDE SEQUENCE [LARGE SCALE GENOMIC DNA]</scope>
    <source>
        <strain evidence="12 13">CBS 675.73</strain>
    </source>
</reference>
<sequence>MPSHLQAEYTALFLQDTNAVHISSVSGTKNYAFPPSILEVNSLESVTITFSRLEGSLPQHLDSCFRSLHTLNLSANALTGSIPDGIGNLVALQTLDLCDNYFSGNIPGHCLARLKRLKRLNFAGNHLTGIVPAELASMSQLISLRLEGNRLSGCIPTIWSSSLEEVSLSRNNLAGTIPPALIALPMLKWLEVDCWHFDSVNLPNETRLVECLRAELRNPSDATSNILGFGIENSDTDFDSFFLEIRPNLTLSLCSVHA</sequence>
<keyword evidence="13" id="KW-1185">Reference proteome</keyword>
<evidence type="ECO:0000256" key="3">
    <source>
        <dbReference type="ARBA" id="ARBA00022475"/>
    </source>
</evidence>